<dbReference type="AlphaFoldDB" id="A0A381NDP0"/>
<dbReference type="InterPro" id="IPR028431">
    <property type="entry name" value="NADP_DH_HndA-like"/>
</dbReference>
<dbReference type="Pfam" id="PF01257">
    <property type="entry name" value="2Fe-2S_thioredx"/>
    <property type="match status" value="1"/>
</dbReference>
<dbReference type="PANTHER" id="PTHR43342:SF1">
    <property type="entry name" value="BIFURCATING [FEFE] HYDROGENASE GAMMA SUBUNIT"/>
    <property type="match status" value="1"/>
</dbReference>
<proteinExistence type="predicted"/>
<protein>
    <recommendedName>
        <fullName evidence="5">NADH-ubiquinone oxidoreductase 51kDa subunit FMN-binding domain-containing protein</fullName>
    </recommendedName>
</protein>
<dbReference type="Gene3D" id="3.40.30.10">
    <property type="entry name" value="Glutaredoxin"/>
    <property type="match status" value="1"/>
</dbReference>
<keyword evidence="1" id="KW-0479">Metal-binding</keyword>
<keyword evidence="3" id="KW-0411">Iron-sulfur</keyword>
<evidence type="ECO:0000256" key="3">
    <source>
        <dbReference type="ARBA" id="ARBA00023014"/>
    </source>
</evidence>
<reference evidence="4" key="1">
    <citation type="submission" date="2018-05" db="EMBL/GenBank/DDBJ databases">
        <authorList>
            <person name="Lanie J.A."/>
            <person name="Ng W.-L."/>
            <person name="Kazmierczak K.M."/>
            <person name="Andrzejewski T.M."/>
            <person name="Davidsen T.M."/>
            <person name="Wayne K.J."/>
            <person name="Tettelin H."/>
            <person name="Glass J.I."/>
            <person name="Rusch D."/>
            <person name="Podicherti R."/>
            <person name="Tsui H.-C.T."/>
            <person name="Winkler M.E."/>
        </authorList>
    </citation>
    <scope>NUCLEOTIDE SEQUENCE</scope>
</reference>
<dbReference type="PANTHER" id="PTHR43342">
    <property type="entry name" value="NADH-QUINONE OXIDOREDUCTASE, E SUBUNIT"/>
    <property type="match status" value="1"/>
</dbReference>
<evidence type="ECO:0000256" key="1">
    <source>
        <dbReference type="ARBA" id="ARBA00022723"/>
    </source>
</evidence>
<organism evidence="4">
    <name type="scientific">marine metagenome</name>
    <dbReference type="NCBI Taxonomy" id="408172"/>
    <lineage>
        <taxon>unclassified sequences</taxon>
        <taxon>metagenomes</taxon>
        <taxon>ecological metagenomes</taxon>
    </lineage>
</organism>
<evidence type="ECO:0000313" key="4">
    <source>
        <dbReference type="EMBL" id="SUZ52214.1"/>
    </source>
</evidence>
<dbReference type="InterPro" id="IPR036249">
    <property type="entry name" value="Thioredoxin-like_sf"/>
</dbReference>
<name>A0A381NDP0_9ZZZZ</name>
<dbReference type="GO" id="GO:0046872">
    <property type="term" value="F:metal ion binding"/>
    <property type="evidence" value="ECO:0007669"/>
    <property type="project" value="UniProtKB-KW"/>
</dbReference>
<dbReference type="InterPro" id="IPR041921">
    <property type="entry name" value="NuoE_N"/>
</dbReference>
<dbReference type="Gene3D" id="1.10.10.1590">
    <property type="entry name" value="NADH-quinone oxidoreductase subunit E"/>
    <property type="match status" value="1"/>
</dbReference>
<dbReference type="EMBL" id="UINC01000262">
    <property type="protein sequence ID" value="SUZ52214.1"/>
    <property type="molecule type" value="Genomic_DNA"/>
</dbReference>
<dbReference type="SUPFAM" id="SSF52833">
    <property type="entry name" value="Thioredoxin-like"/>
    <property type="match status" value="1"/>
</dbReference>
<sequence>MNEGSDEKLKRISLRTELIKKFPRTRDSLLPALHYLQDTFDHLPGWALEIVGWHLGVPSSEVYGAASSYTELTLETPLKDEVVVCVGLSCQELGAQRLLDYITRLSKSNETSFVYKKVPCGFLCSVGPVIGKNGKWYGRVTKEAIGDLVQ</sequence>
<dbReference type="GO" id="GO:0051536">
    <property type="term" value="F:iron-sulfur cluster binding"/>
    <property type="evidence" value="ECO:0007669"/>
    <property type="project" value="UniProtKB-KW"/>
</dbReference>
<dbReference type="CDD" id="cd02980">
    <property type="entry name" value="TRX_Fd_family"/>
    <property type="match status" value="1"/>
</dbReference>
<gene>
    <name evidence="4" type="ORF">METZ01_LOCUS5068</name>
</gene>
<keyword evidence="2" id="KW-0408">Iron</keyword>
<accession>A0A381NDP0</accession>
<evidence type="ECO:0008006" key="5">
    <source>
        <dbReference type="Google" id="ProtNLM"/>
    </source>
</evidence>
<evidence type="ECO:0000256" key="2">
    <source>
        <dbReference type="ARBA" id="ARBA00023004"/>
    </source>
</evidence>